<organism evidence="3 4">
    <name type="scientific">Ambispora leptoticha</name>
    <dbReference type="NCBI Taxonomy" id="144679"/>
    <lineage>
        <taxon>Eukaryota</taxon>
        <taxon>Fungi</taxon>
        <taxon>Fungi incertae sedis</taxon>
        <taxon>Mucoromycota</taxon>
        <taxon>Glomeromycotina</taxon>
        <taxon>Glomeromycetes</taxon>
        <taxon>Archaeosporales</taxon>
        <taxon>Ambisporaceae</taxon>
        <taxon>Ambispora</taxon>
    </lineage>
</organism>
<keyword evidence="4" id="KW-1185">Reference proteome</keyword>
<feature type="transmembrane region" description="Helical" evidence="2">
    <location>
        <begin position="125"/>
        <end position="142"/>
    </location>
</feature>
<dbReference type="AlphaFoldDB" id="A0A9N9HZ43"/>
<dbReference type="OrthoDB" id="2444059at2759"/>
<proteinExistence type="predicted"/>
<feature type="transmembrane region" description="Helical" evidence="2">
    <location>
        <begin position="85"/>
        <end position="104"/>
    </location>
</feature>
<keyword evidence="2" id="KW-0472">Membrane</keyword>
<evidence type="ECO:0000313" key="4">
    <source>
        <dbReference type="Proteomes" id="UP000789508"/>
    </source>
</evidence>
<feature type="transmembrane region" description="Helical" evidence="2">
    <location>
        <begin position="40"/>
        <end position="60"/>
    </location>
</feature>
<feature type="transmembrane region" description="Helical" evidence="2">
    <location>
        <begin position="162"/>
        <end position="179"/>
    </location>
</feature>
<feature type="transmembrane region" description="Helical" evidence="2">
    <location>
        <begin position="6"/>
        <end position="28"/>
    </location>
</feature>
<evidence type="ECO:0000256" key="1">
    <source>
        <dbReference type="SAM" id="MobiDB-lite"/>
    </source>
</evidence>
<gene>
    <name evidence="3" type="ORF">ALEPTO_LOCUS11998</name>
</gene>
<evidence type="ECO:0000256" key="2">
    <source>
        <dbReference type="SAM" id="Phobius"/>
    </source>
</evidence>
<dbReference type="EMBL" id="CAJVPS010023551">
    <property type="protein sequence ID" value="CAG8713918.1"/>
    <property type="molecule type" value="Genomic_DNA"/>
</dbReference>
<keyword evidence="2" id="KW-0812">Transmembrane</keyword>
<dbReference type="Gene3D" id="1.20.1070.10">
    <property type="entry name" value="Rhodopsin 7-helix transmembrane proteins"/>
    <property type="match status" value="1"/>
</dbReference>
<keyword evidence="2" id="KW-1133">Transmembrane helix</keyword>
<accession>A0A9N9HZ43</accession>
<protein>
    <submittedName>
        <fullName evidence="3">14363_t:CDS:1</fullName>
    </submittedName>
</protein>
<comment type="caution">
    <text evidence="3">The sequence shown here is derived from an EMBL/GenBank/DDBJ whole genome shotgun (WGS) entry which is preliminary data.</text>
</comment>
<feature type="compositionally biased region" description="Polar residues" evidence="1">
    <location>
        <begin position="261"/>
        <end position="272"/>
    </location>
</feature>
<dbReference type="Proteomes" id="UP000789508">
    <property type="component" value="Unassembled WGS sequence"/>
</dbReference>
<reference evidence="3" key="1">
    <citation type="submission" date="2021-06" db="EMBL/GenBank/DDBJ databases">
        <authorList>
            <person name="Kallberg Y."/>
            <person name="Tangrot J."/>
            <person name="Rosling A."/>
        </authorList>
    </citation>
    <scope>NUCLEOTIDE SEQUENCE</scope>
    <source>
        <strain evidence="3">FL130A</strain>
    </source>
</reference>
<evidence type="ECO:0000313" key="3">
    <source>
        <dbReference type="EMBL" id="CAG8713918.1"/>
    </source>
</evidence>
<sequence>MQKTSLFFFLPLQLFAATLSFYLCLALVRNDLTIEQKNRRWVSIVIWVLNGAYQAVRLGLSSSSDNWGVDANQLYCKSTSTTQNWWAFLIPTMIMTFFATIFTSKHKRRFTRKQSRRTAIELGQAIRLLVCNLVYILLLLVSSVPRMVKLANNIPDDEKLTIAEYSGSIIGICLFLIFGTNRSAALCLPCFYYETTESLLIKNTVKLQKKAKHDTIQIATPTHSKQPQKCNNSETLELEYDFSNITDVTTVRSSPSTTSSGITNMTQSWYQA</sequence>
<feature type="region of interest" description="Disordered" evidence="1">
    <location>
        <begin position="253"/>
        <end position="272"/>
    </location>
</feature>
<name>A0A9N9HZ43_9GLOM</name>